<evidence type="ECO:0000256" key="7">
    <source>
        <dbReference type="ARBA" id="ARBA00034078"/>
    </source>
</evidence>
<evidence type="ECO:0000313" key="10">
    <source>
        <dbReference type="Proteomes" id="UP000095185"/>
    </source>
</evidence>
<comment type="cofactor">
    <cofactor evidence="7">
        <name>[2Fe-2S] cluster</name>
        <dbReference type="ChEBI" id="CHEBI:190135"/>
    </cofactor>
</comment>
<evidence type="ECO:0000256" key="1">
    <source>
        <dbReference type="ARBA" id="ARBA00001966"/>
    </source>
</evidence>
<evidence type="ECO:0000256" key="5">
    <source>
        <dbReference type="ARBA" id="ARBA00023004"/>
    </source>
</evidence>
<dbReference type="SFLD" id="SFLDG01081">
    <property type="entry name" value="cleavage_of_the_Ca-Cb_bond_in"/>
    <property type="match status" value="1"/>
</dbReference>
<accession>A0A1D8CYN9</accession>
<evidence type="ECO:0000313" key="9">
    <source>
        <dbReference type="EMBL" id="AOS84026.1"/>
    </source>
</evidence>
<dbReference type="SUPFAM" id="SSF102114">
    <property type="entry name" value="Radical SAM enzymes"/>
    <property type="match status" value="1"/>
</dbReference>
<keyword evidence="5" id="KW-0408">Iron</keyword>
<evidence type="ECO:0000256" key="6">
    <source>
        <dbReference type="ARBA" id="ARBA00023014"/>
    </source>
</evidence>
<name>A0A1D8CYN9_CHLLM</name>
<evidence type="ECO:0000256" key="4">
    <source>
        <dbReference type="ARBA" id="ARBA00022723"/>
    </source>
</evidence>
<dbReference type="InterPro" id="IPR012726">
    <property type="entry name" value="ThiH"/>
</dbReference>
<evidence type="ECO:0000256" key="3">
    <source>
        <dbReference type="ARBA" id="ARBA00022691"/>
    </source>
</evidence>
<dbReference type="Gene3D" id="3.20.20.70">
    <property type="entry name" value="Aldolase class I"/>
    <property type="match status" value="1"/>
</dbReference>
<dbReference type="InterPro" id="IPR007197">
    <property type="entry name" value="rSAM"/>
</dbReference>
<dbReference type="SMART" id="SM00876">
    <property type="entry name" value="BATS"/>
    <property type="match status" value="1"/>
</dbReference>
<dbReference type="InterPro" id="IPR006638">
    <property type="entry name" value="Elp3/MiaA/NifB-like_rSAM"/>
</dbReference>
<organism evidence="9 10">
    <name type="scientific">Chlorobaculum limnaeum</name>
    <dbReference type="NCBI Taxonomy" id="274537"/>
    <lineage>
        <taxon>Bacteria</taxon>
        <taxon>Pseudomonadati</taxon>
        <taxon>Chlorobiota</taxon>
        <taxon>Chlorobiia</taxon>
        <taxon>Chlorobiales</taxon>
        <taxon>Chlorobiaceae</taxon>
        <taxon>Chlorobaculum</taxon>
    </lineage>
</organism>
<evidence type="ECO:0000259" key="8">
    <source>
        <dbReference type="PROSITE" id="PS51918"/>
    </source>
</evidence>
<feature type="domain" description="Radical SAM core" evidence="8">
    <location>
        <begin position="46"/>
        <end position="281"/>
    </location>
</feature>
<dbReference type="SMART" id="SM00729">
    <property type="entry name" value="Elp3"/>
    <property type="match status" value="1"/>
</dbReference>
<proteinExistence type="predicted"/>
<keyword evidence="2" id="KW-0004">4Fe-4S</keyword>
<reference evidence="9" key="1">
    <citation type="submission" date="2016-09" db="EMBL/GenBank/DDBJ databases">
        <title>Genome sequence of Chlorobaculum limnaeum.</title>
        <authorList>
            <person name="Liu Z."/>
            <person name="Tank M."/>
            <person name="Bryant D.A."/>
        </authorList>
    </citation>
    <scope>NUCLEOTIDE SEQUENCE [LARGE SCALE GENOMIC DNA]</scope>
    <source>
        <strain evidence="9">DSM 1677</strain>
    </source>
</reference>
<dbReference type="SFLD" id="SFLDF00301">
    <property type="entry name" value="2-iminoacetate_synthase_(ThiH)"/>
    <property type="match status" value="1"/>
</dbReference>
<dbReference type="Pfam" id="PF04055">
    <property type="entry name" value="Radical_SAM"/>
    <property type="match status" value="1"/>
</dbReference>
<comment type="cofactor">
    <cofactor evidence="1">
        <name>[4Fe-4S] cluster</name>
        <dbReference type="ChEBI" id="CHEBI:49883"/>
    </cofactor>
</comment>
<dbReference type="InterPro" id="IPR013785">
    <property type="entry name" value="Aldolase_TIM"/>
</dbReference>
<dbReference type="RefSeq" id="WP_069810138.1">
    <property type="nucleotide sequence ID" value="NZ_CP017305.1"/>
</dbReference>
<evidence type="ECO:0000256" key="2">
    <source>
        <dbReference type="ARBA" id="ARBA00022485"/>
    </source>
</evidence>
<dbReference type="GO" id="GO:0003824">
    <property type="term" value="F:catalytic activity"/>
    <property type="evidence" value="ECO:0007669"/>
    <property type="project" value="InterPro"/>
</dbReference>
<keyword evidence="10" id="KW-1185">Reference proteome</keyword>
<dbReference type="EMBL" id="CP017305">
    <property type="protein sequence ID" value="AOS84026.1"/>
    <property type="molecule type" value="Genomic_DNA"/>
</dbReference>
<dbReference type="PROSITE" id="PS51918">
    <property type="entry name" value="RADICAL_SAM"/>
    <property type="match status" value="1"/>
</dbReference>
<dbReference type="Proteomes" id="UP000095185">
    <property type="component" value="Chromosome"/>
</dbReference>
<dbReference type="PANTHER" id="PTHR43583:SF1">
    <property type="entry name" value="2-IMINOACETATE SYNTHASE"/>
    <property type="match status" value="1"/>
</dbReference>
<dbReference type="GO" id="GO:0009228">
    <property type="term" value="P:thiamine biosynthetic process"/>
    <property type="evidence" value="ECO:0007669"/>
    <property type="project" value="InterPro"/>
</dbReference>
<keyword evidence="3" id="KW-0949">S-adenosyl-L-methionine</keyword>
<dbReference type="NCBIfam" id="TIGR02351">
    <property type="entry name" value="thiH"/>
    <property type="match status" value="1"/>
</dbReference>
<dbReference type="SFLD" id="SFLDG01060">
    <property type="entry name" value="BATS_domain_containing"/>
    <property type="match status" value="1"/>
</dbReference>
<gene>
    <name evidence="9" type="ORF">BIU88_07660</name>
</gene>
<dbReference type="GO" id="GO:0005506">
    <property type="term" value="F:iron ion binding"/>
    <property type="evidence" value="ECO:0007669"/>
    <property type="project" value="InterPro"/>
</dbReference>
<sequence>MIALPAWLTDERLSADIEPLLRQTDDESLERLATEAQAVTLRRFGRIISLYAPLYLSNFCSSGCVYCGFASDRKSPRRKLDTDEIEKELLAMKALGVGDVLLLTGERTNSVGFDYLRRAVEIAARHMPRVAVEAFPMSVAEYRGLAECGCTGMTIYQETYDPDNYRELHRWGPKQDFLERLETPERAITGGIRSVGIGALLGLSEPVSEALAVLRHARYLCKTYWKAGVTVSFPRIRPQEGGFQPGFTVPDLFLARMIFAFRIGMPDVDLVLSTRESSAFRDGMAGLGITRMSIASRTTVGGYVEAETAGASQFEVSDDRSAEAFCAALRANNLEPVFKNWDAAYNNPLPEKERA</sequence>
<dbReference type="GO" id="GO:0051539">
    <property type="term" value="F:4 iron, 4 sulfur cluster binding"/>
    <property type="evidence" value="ECO:0007669"/>
    <property type="project" value="UniProtKB-KW"/>
</dbReference>
<keyword evidence="4" id="KW-0479">Metal-binding</keyword>
<dbReference type="SFLD" id="SFLDS00029">
    <property type="entry name" value="Radical_SAM"/>
    <property type="match status" value="1"/>
</dbReference>
<dbReference type="STRING" id="274537.BIU88_07660"/>
<dbReference type="CDD" id="cd01335">
    <property type="entry name" value="Radical_SAM"/>
    <property type="match status" value="1"/>
</dbReference>
<dbReference type="OrthoDB" id="9801120at2"/>
<dbReference type="PANTHER" id="PTHR43583">
    <property type="entry name" value="2-IMINOACETATE SYNTHASE"/>
    <property type="match status" value="1"/>
</dbReference>
<keyword evidence="6" id="KW-0411">Iron-sulfur</keyword>
<dbReference type="InterPro" id="IPR010722">
    <property type="entry name" value="BATS_dom"/>
</dbReference>
<dbReference type="Pfam" id="PF06968">
    <property type="entry name" value="BATS"/>
    <property type="match status" value="1"/>
</dbReference>
<dbReference type="InterPro" id="IPR058240">
    <property type="entry name" value="rSAM_sf"/>
</dbReference>
<dbReference type="InterPro" id="IPR034428">
    <property type="entry name" value="ThiH/NoCL/HydG-like"/>
</dbReference>
<dbReference type="KEGG" id="clz:BIU88_07660"/>
<dbReference type="AlphaFoldDB" id="A0A1D8CYN9"/>
<protein>
    <submittedName>
        <fullName evidence="9">Thiamine biosynthesis protein ThiH</fullName>
    </submittedName>
</protein>